<sequence>MSTNAANEATLGTLHTKVANVMIGILDTTEKAIAAYEEVAETADAEQLATMVKPELSPAMLSAMTKFLSDNKITCNAEEGSKTSALEQRLASKQKRRVGNVVPFPNED</sequence>
<dbReference type="Pfam" id="PF11123">
    <property type="entry name" value="DNA_Packaging_2"/>
    <property type="match status" value="1"/>
</dbReference>
<dbReference type="EMBL" id="MN988528">
    <property type="protein sequence ID" value="QIG73152.1"/>
    <property type="molecule type" value="Genomic_DNA"/>
</dbReference>
<gene>
    <name evidence="2" type="ORF">EVC00_046</name>
</gene>
<evidence type="ECO:0000313" key="2">
    <source>
        <dbReference type="EMBL" id="QIG73152.1"/>
    </source>
</evidence>
<dbReference type="Proteomes" id="UP000642258">
    <property type="component" value="Segment"/>
</dbReference>
<evidence type="ECO:0000256" key="1">
    <source>
        <dbReference type="SAM" id="MobiDB-lite"/>
    </source>
</evidence>
<proteinExistence type="predicted"/>
<accession>A0A7S5R8Q3</accession>
<reference evidence="2 3" key="1">
    <citation type="submission" date="2020-01" db="EMBL/GenBank/DDBJ databases">
        <title>Patterns of diversity and host range of bacteriophage communities associated with bean-nodulatin bacteria.</title>
        <authorList>
            <person name="Vann Cauwenberghe J."/>
            <person name="Santamaria R.I."/>
            <person name="Bustos P."/>
            <person name="Juarez S."/>
            <person name="Gonzalez V."/>
        </authorList>
    </citation>
    <scope>NUCLEOTIDE SEQUENCE [LARGE SCALE GENOMIC DNA]</scope>
</reference>
<organism evidence="2 3">
    <name type="scientific">Rhizobium phage RHph_N37</name>
    <dbReference type="NCBI Taxonomy" id="2509749"/>
    <lineage>
        <taxon>Viruses</taxon>
        <taxon>Duplodnaviria</taxon>
        <taxon>Heunggongvirae</taxon>
        <taxon>Uroviricota</taxon>
        <taxon>Caudoviricetes</taxon>
        <taxon>Autographivirales</taxon>
        <taxon>Dunnvirinae</taxon>
        <taxon>Cuernavacavirus</taxon>
        <taxon>Cuernavacavirus RHphN37</taxon>
    </lineage>
</organism>
<keyword evidence="3" id="KW-1185">Reference proteome</keyword>
<protein>
    <submittedName>
        <fullName evidence="2">Terminase small subunit protein</fullName>
    </submittedName>
</protein>
<dbReference type="InterPro" id="IPR024345">
    <property type="entry name" value="DNA_matur_Phage_T7-like"/>
</dbReference>
<feature type="region of interest" description="Disordered" evidence="1">
    <location>
        <begin position="79"/>
        <end position="108"/>
    </location>
</feature>
<evidence type="ECO:0000313" key="3">
    <source>
        <dbReference type="Proteomes" id="UP000642258"/>
    </source>
</evidence>
<name>A0A7S5R8Q3_9CAUD</name>